<protein>
    <submittedName>
        <fullName evidence="1">Uncharacterized protein</fullName>
    </submittedName>
</protein>
<keyword evidence="2" id="KW-1185">Reference proteome</keyword>
<evidence type="ECO:0000313" key="1">
    <source>
        <dbReference type="EMBL" id="GBN03988.1"/>
    </source>
</evidence>
<reference evidence="1 2" key="1">
    <citation type="journal article" date="2019" name="Sci. Rep.">
        <title>Orb-weaving spider Araneus ventricosus genome elucidates the spidroin gene catalogue.</title>
        <authorList>
            <person name="Kono N."/>
            <person name="Nakamura H."/>
            <person name="Ohtoshi R."/>
            <person name="Moran D.A.P."/>
            <person name="Shinohara A."/>
            <person name="Yoshida Y."/>
            <person name="Fujiwara M."/>
            <person name="Mori M."/>
            <person name="Tomita M."/>
            <person name="Arakawa K."/>
        </authorList>
    </citation>
    <scope>NUCLEOTIDE SEQUENCE [LARGE SCALE GENOMIC DNA]</scope>
</reference>
<sequence>MYKNASAHENDLFILKTRFEATRGIFCDGTCNFEPWSDDEDDTRASHPFFKLPYHTRGTKSDILGPTYTLDLWWDWVSWNPSVPKSKTYHHTSATPFKF</sequence>
<name>A0A4Y2KNY0_ARAVE</name>
<organism evidence="1 2">
    <name type="scientific">Araneus ventricosus</name>
    <name type="common">Orbweaver spider</name>
    <name type="synonym">Epeira ventricosa</name>
    <dbReference type="NCBI Taxonomy" id="182803"/>
    <lineage>
        <taxon>Eukaryota</taxon>
        <taxon>Metazoa</taxon>
        <taxon>Ecdysozoa</taxon>
        <taxon>Arthropoda</taxon>
        <taxon>Chelicerata</taxon>
        <taxon>Arachnida</taxon>
        <taxon>Araneae</taxon>
        <taxon>Araneomorphae</taxon>
        <taxon>Entelegynae</taxon>
        <taxon>Araneoidea</taxon>
        <taxon>Araneidae</taxon>
        <taxon>Araneus</taxon>
    </lineage>
</organism>
<comment type="caution">
    <text evidence="1">The sequence shown here is derived from an EMBL/GenBank/DDBJ whole genome shotgun (WGS) entry which is preliminary data.</text>
</comment>
<proteinExistence type="predicted"/>
<evidence type="ECO:0000313" key="2">
    <source>
        <dbReference type="Proteomes" id="UP000499080"/>
    </source>
</evidence>
<gene>
    <name evidence="1" type="ORF">AVEN_137144_1</name>
</gene>
<dbReference type="AlphaFoldDB" id="A0A4Y2KNY0"/>
<accession>A0A4Y2KNY0</accession>
<dbReference type="Proteomes" id="UP000499080">
    <property type="component" value="Unassembled WGS sequence"/>
</dbReference>
<dbReference type="EMBL" id="BGPR01004846">
    <property type="protein sequence ID" value="GBN03988.1"/>
    <property type="molecule type" value="Genomic_DNA"/>
</dbReference>